<name>A0A1J5NV40_9ZZZZ</name>
<evidence type="ECO:0000313" key="1">
    <source>
        <dbReference type="EMBL" id="OIQ63073.1"/>
    </source>
</evidence>
<proteinExistence type="predicted"/>
<protein>
    <submittedName>
        <fullName evidence="1">Uncharacterized protein</fullName>
    </submittedName>
</protein>
<organism evidence="1">
    <name type="scientific">mine drainage metagenome</name>
    <dbReference type="NCBI Taxonomy" id="410659"/>
    <lineage>
        <taxon>unclassified sequences</taxon>
        <taxon>metagenomes</taxon>
        <taxon>ecological metagenomes</taxon>
    </lineage>
</organism>
<accession>A0A1J5NV40</accession>
<dbReference type="EMBL" id="MLJW01009333">
    <property type="protein sequence ID" value="OIQ63073.1"/>
    <property type="molecule type" value="Genomic_DNA"/>
</dbReference>
<reference evidence="1" key="1">
    <citation type="submission" date="2016-10" db="EMBL/GenBank/DDBJ databases">
        <title>Sequence of Gallionella enrichment culture.</title>
        <authorList>
            <person name="Poehlein A."/>
            <person name="Muehling M."/>
            <person name="Daniel R."/>
        </authorList>
    </citation>
    <scope>NUCLEOTIDE SEQUENCE</scope>
</reference>
<dbReference type="AlphaFoldDB" id="A0A1J5NV40"/>
<comment type="caution">
    <text evidence="1">The sequence shown here is derived from an EMBL/GenBank/DDBJ whole genome shotgun (WGS) entry which is preliminary data.</text>
</comment>
<sequence>MGKVHQRVAPAGDLDPALRVRGDLRQFGGIVEKTQFLRLLQRHPLGVGQMRERLRQPLRILRGQGDLRPDLGAGLPLRQGLLLHAGFDGQQA</sequence>
<gene>
    <name evidence="1" type="ORF">GALL_553920</name>
</gene>